<sequence>MSPLTTRSNMHPSPLLSALLTLSLSLAAASAIPRTPPSFSLHKRQTPPDGCHHHHDAAHNAYGESSGESSDRSPGGYPVRDAAMNAGGESSGESLPGVDAGDVHEEEGGVSLGQGFEAYSGGSSDLTSGELLEVHNPGPGEGGLADGAGVPVDRRMEYTVLDEAGMVQLGVDVTAAPPPPLSLAAIATPRRYGVPVVFFDEGLEVFDEPPR</sequence>
<dbReference type="InParanoid" id="A0A5J5ET42"/>
<dbReference type="Proteomes" id="UP000326924">
    <property type="component" value="Unassembled WGS sequence"/>
</dbReference>
<feature type="chain" id="PRO_5023821567" evidence="2">
    <location>
        <begin position="32"/>
        <end position="211"/>
    </location>
</feature>
<dbReference type="EMBL" id="VXIS01000135">
    <property type="protein sequence ID" value="KAA8902244.1"/>
    <property type="molecule type" value="Genomic_DNA"/>
</dbReference>
<dbReference type="AlphaFoldDB" id="A0A5J5ET42"/>
<keyword evidence="4" id="KW-1185">Reference proteome</keyword>
<gene>
    <name evidence="3" type="ORF">FN846DRAFT_908646</name>
</gene>
<evidence type="ECO:0000313" key="3">
    <source>
        <dbReference type="EMBL" id="KAA8902244.1"/>
    </source>
</evidence>
<reference evidence="3 4" key="1">
    <citation type="submission" date="2019-09" db="EMBL/GenBank/DDBJ databases">
        <title>Draft genome of the ectomycorrhizal ascomycete Sphaerosporella brunnea.</title>
        <authorList>
            <consortium name="DOE Joint Genome Institute"/>
            <person name="Benucci G.M."/>
            <person name="Marozzi G."/>
            <person name="Antonielli L."/>
            <person name="Sanchez S."/>
            <person name="Marco P."/>
            <person name="Wang X."/>
            <person name="Falini L.B."/>
            <person name="Barry K."/>
            <person name="Haridas S."/>
            <person name="Lipzen A."/>
            <person name="Labutti K."/>
            <person name="Grigoriev I.V."/>
            <person name="Murat C."/>
            <person name="Martin F."/>
            <person name="Albertini E."/>
            <person name="Donnini D."/>
            <person name="Bonito G."/>
        </authorList>
    </citation>
    <scope>NUCLEOTIDE SEQUENCE [LARGE SCALE GENOMIC DNA]</scope>
    <source>
        <strain evidence="3 4">Sb_GMNB300</strain>
    </source>
</reference>
<feature type="region of interest" description="Disordered" evidence="1">
    <location>
        <begin position="34"/>
        <end position="129"/>
    </location>
</feature>
<keyword evidence="2" id="KW-0732">Signal</keyword>
<protein>
    <submittedName>
        <fullName evidence="3">Uncharacterized protein</fullName>
    </submittedName>
</protein>
<accession>A0A5J5ET42</accession>
<feature type="signal peptide" evidence="2">
    <location>
        <begin position="1"/>
        <end position="31"/>
    </location>
</feature>
<evidence type="ECO:0000256" key="1">
    <source>
        <dbReference type="SAM" id="MobiDB-lite"/>
    </source>
</evidence>
<evidence type="ECO:0000313" key="4">
    <source>
        <dbReference type="Proteomes" id="UP000326924"/>
    </source>
</evidence>
<comment type="caution">
    <text evidence="3">The sequence shown here is derived from an EMBL/GenBank/DDBJ whole genome shotgun (WGS) entry which is preliminary data.</text>
</comment>
<proteinExistence type="predicted"/>
<name>A0A5J5ET42_9PEZI</name>
<organism evidence="3 4">
    <name type="scientific">Sphaerosporella brunnea</name>
    <dbReference type="NCBI Taxonomy" id="1250544"/>
    <lineage>
        <taxon>Eukaryota</taxon>
        <taxon>Fungi</taxon>
        <taxon>Dikarya</taxon>
        <taxon>Ascomycota</taxon>
        <taxon>Pezizomycotina</taxon>
        <taxon>Pezizomycetes</taxon>
        <taxon>Pezizales</taxon>
        <taxon>Pyronemataceae</taxon>
        <taxon>Sphaerosporella</taxon>
    </lineage>
</organism>
<evidence type="ECO:0000256" key="2">
    <source>
        <dbReference type="SAM" id="SignalP"/>
    </source>
</evidence>